<evidence type="ECO:0000259" key="6">
    <source>
        <dbReference type="PROSITE" id="PS50268"/>
    </source>
</evidence>
<organism evidence="7 8">
    <name type="scientific">Candidatus Glassbacteria bacterium RIFCSPLOWO2_12_FULL_58_11</name>
    <dbReference type="NCBI Taxonomy" id="1817867"/>
    <lineage>
        <taxon>Bacteria</taxon>
        <taxon>Candidatus Glassiibacteriota</taxon>
    </lineage>
</organism>
<evidence type="ECO:0000313" key="7">
    <source>
        <dbReference type="EMBL" id="OGG06814.1"/>
    </source>
</evidence>
<dbReference type="InterPro" id="IPR039808">
    <property type="entry name" value="Cadherin"/>
</dbReference>
<proteinExistence type="predicted"/>
<dbReference type="GO" id="GO:0016342">
    <property type="term" value="C:catenin complex"/>
    <property type="evidence" value="ECO:0007669"/>
    <property type="project" value="TreeGrafter"/>
</dbReference>
<name>A0A1F5Z3B4_9BACT</name>
<evidence type="ECO:0000313" key="8">
    <source>
        <dbReference type="Proteomes" id="UP000179129"/>
    </source>
</evidence>
<feature type="domain" description="Cadherin" evidence="6">
    <location>
        <begin position="862"/>
        <end position="951"/>
    </location>
</feature>
<comment type="subcellular location">
    <subcellularLocation>
        <location evidence="1">Membrane</location>
    </subcellularLocation>
</comment>
<keyword evidence="5" id="KW-0732">Signal</keyword>
<dbReference type="GO" id="GO:0030246">
    <property type="term" value="F:carbohydrate binding"/>
    <property type="evidence" value="ECO:0007669"/>
    <property type="project" value="InterPro"/>
</dbReference>
<dbReference type="Gene3D" id="2.60.40.680">
    <property type="match status" value="2"/>
</dbReference>
<dbReference type="SMART" id="SM00736">
    <property type="entry name" value="CADG"/>
    <property type="match status" value="4"/>
</dbReference>
<dbReference type="SUPFAM" id="SSF63446">
    <property type="entry name" value="Type I dockerin domain"/>
    <property type="match status" value="1"/>
</dbReference>
<dbReference type="GO" id="GO:0000272">
    <property type="term" value="P:polysaccharide catabolic process"/>
    <property type="evidence" value="ECO:0007669"/>
    <property type="project" value="InterPro"/>
</dbReference>
<accession>A0A1F5Z3B4</accession>
<evidence type="ECO:0000256" key="5">
    <source>
        <dbReference type="SAM" id="SignalP"/>
    </source>
</evidence>
<feature type="domain" description="Cadherin" evidence="6">
    <location>
        <begin position="725"/>
        <end position="851"/>
    </location>
</feature>
<comment type="caution">
    <text evidence="7">The sequence shown here is derived from an EMBL/GenBank/DDBJ whole genome shotgun (WGS) entry which is preliminary data.</text>
</comment>
<keyword evidence="3" id="KW-0106">Calcium</keyword>
<dbReference type="InterPro" id="IPR002126">
    <property type="entry name" value="Cadherin-like_dom"/>
</dbReference>
<dbReference type="InterPro" id="IPR006644">
    <property type="entry name" value="Cadg"/>
</dbReference>
<evidence type="ECO:0000256" key="2">
    <source>
        <dbReference type="ARBA" id="ARBA00022737"/>
    </source>
</evidence>
<dbReference type="Proteomes" id="UP000179129">
    <property type="component" value="Unassembled WGS sequence"/>
</dbReference>
<dbReference type="InterPro" id="IPR015919">
    <property type="entry name" value="Cadherin-like_sf"/>
</dbReference>
<dbReference type="CDD" id="cd08547">
    <property type="entry name" value="Type_II_cohesin"/>
    <property type="match status" value="1"/>
</dbReference>
<dbReference type="EMBL" id="MFIX01000005">
    <property type="protein sequence ID" value="OGG06814.1"/>
    <property type="molecule type" value="Genomic_DNA"/>
</dbReference>
<feature type="signal peptide" evidence="5">
    <location>
        <begin position="1"/>
        <end position="23"/>
    </location>
</feature>
<dbReference type="InterPro" id="IPR002102">
    <property type="entry name" value="Cohesin_dom"/>
</dbReference>
<dbReference type="InterPro" id="IPR013783">
    <property type="entry name" value="Ig-like_fold"/>
</dbReference>
<dbReference type="NCBIfam" id="NF012211">
    <property type="entry name" value="tand_rpt_95"/>
    <property type="match status" value="2"/>
</dbReference>
<dbReference type="Pfam" id="PF00963">
    <property type="entry name" value="Cohesin"/>
    <property type="match status" value="2"/>
</dbReference>
<evidence type="ECO:0000256" key="3">
    <source>
        <dbReference type="ARBA" id="ARBA00022837"/>
    </source>
</evidence>
<gene>
    <name evidence="7" type="ORF">A3F83_15920</name>
</gene>
<dbReference type="SUPFAM" id="SSF49384">
    <property type="entry name" value="Carbohydrate-binding domain"/>
    <property type="match status" value="2"/>
</dbReference>
<keyword evidence="2" id="KW-0677">Repeat</keyword>
<keyword evidence="4" id="KW-0472">Membrane</keyword>
<dbReference type="GO" id="GO:0005509">
    <property type="term" value="F:calcium ion binding"/>
    <property type="evidence" value="ECO:0007669"/>
    <property type="project" value="InterPro"/>
</dbReference>
<dbReference type="Pfam" id="PF05345">
    <property type="entry name" value="He_PIG"/>
    <property type="match status" value="6"/>
</dbReference>
<dbReference type="Gene3D" id="1.10.1330.10">
    <property type="entry name" value="Dockerin domain"/>
    <property type="match status" value="1"/>
</dbReference>
<dbReference type="GO" id="GO:0016477">
    <property type="term" value="P:cell migration"/>
    <property type="evidence" value="ECO:0007669"/>
    <property type="project" value="TreeGrafter"/>
</dbReference>
<dbReference type="GO" id="GO:0045296">
    <property type="term" value="F:cadherin binding"/>
    <property type="evidence" value="ECO:0007669"/>
    <property type="project" value="TreeGrafter"/>
</dbReference>
<dbReference type="Gene3D" id="2.60.40.10">
    <property type="entry name" value="Immunoglobulins"/>
    <property type="match status" value="8"/>
</dbReference>
<dbReference type="STRING" id="1817867.A3F83_15920"/>
<reference evidence="7 8" key="1">
    <citation type="journal article" date="2016" name="Nat. Commun.">
        <title>Thousands of microbial genomes shed light on interconnected biogeochemical processes in an aquifer system.</title>
        <authorList>
            <person name="Anantharaman K."/>
            <person name="Brown C.T."/>
            <person name="Hug L.A."/>
            <person name="Sharon I."/>
            <person name="Castelle C.J."/>
            <person name="Probst A.J."/>
            <person name="Thomas B.C."/>
            <person name="Singh A."/>
            <person name="Wilkins M.J."/>
            <person name="Karaoz U."/>
            <person name="Brodie E.L."/>
            <person name="Williams K.H."/>
            <person name="Hubbard S.S."/>
            <person name="Banfield J.F."/>
        </authorList>
    </citation>
    <scope>NUCLEOTIDE SEQUENCE [LARGE SCALE GENOMIC DNA]</scope>
</reference>
<dbReference type="InterPro" id="IPR036439">
    <property type="entry name" value="Dockerin_dom_sf"/>
</dbReference>
<dbReference type="GO" id="GO:0008013">
    <property type="term" value="F:beta-catenin binding"/>
    <property type="evidence" value="ECO:0007669"/>
    <property type="project" value="TreeGrafter"/>
</dbReference>
<sequence>MSSGKLIRVVVVLFLALAVSLRAAEQDHTWSLSGTLVAGADSSIISIGVVNAVVESAFTIEVHYDTTLLEVVQNSGKGIGRATGWTVTTNVTADYIRFVLIDLSGNSIAAGSGDIIQFAFRLKSGATAGTSTTLSLTKKTPATGSPVVLVQPKTFTVTAPTFDEADFTWSLSGALTAASSANTITVSVDNDVAFSAATVELHYDPAILELVSNSSAGTGRAQGWTVTTATGADYIRMVFIDLSGGEVAIGSGAVLKVDFKVKSTLTASTATTLSLTKKNGDVVLVSQQFNVTAGNIAPVWPVRNDTLQLNEGEVYTHTFQAPTDPNTGDIVTISHGTLPTGAAFNDLSLTLSWTPGFDAAGTYNLVLTAADQAGAKNYRYSTLKVLNVNRSPELTVEEESYDLIEGEALSFSVKASDPDKDKLTLTASGVPTGATFLDPVFNWTSVEAGSYTVTFTVADPSGLQVSKTVSITVTAENHPPEFGALADASVDAGTAVNLTVSATDPDNDALVYSLVLADPQNSILTRGATFSGTSFSWTPSASDIGPNLVTFKAEDPEGLSDMLDVKITVTGRNITAPPEFADFGLQEIEEGDAFSLELPMVGARTANLTFWGTNLPDSSALDAAAGRFTWTPSLSQSGEYKITFGVSDGNFQDVKILTLTVDEKDVPPEVDPIGTLTAEEGKKLVRQLKAKDASGEQVVFSAVGLPAGAELFPKGLFKFKPDYDQAGVYPLTIKVVDASGNEVVQSVNLTVVDVNRKPVLDVSNQAVTENESLIFTVSAEDPDGDAVTLGTGSLPTGAVFTAASGEFTWTPDQSQDGNYTILFTASDGKSVGTDSARAIISVGDVNRPPEVDPVGDQLVREGETLTISFAAADPDESDQLQITAAGLPSGYRLTKSGTNPVTATIALTPGYKQQGTYQVEVTATDNDPAAPLSSSSLFTLEVQDVDVAPSFTGSLSGSGALALSVDENGRLEVNLTAEDAGGDTVTYSASYLPKNSRIVPKSGNKTDQWIFTPSYIQSGRYRFDILASDGGQTVSRNVEVTVADVNQPPRLPGLSDQAVTAGDIITFAVNATDLDGDAFTVKTAGRVSFLNEGNPPPARIRDGNVFVFDTALLDASQQIASAVFLFWAEDVRGGVSDTAQIEIAVVRKDKKNVSNLGSGLLAAASTLNTTGIGLNLGLNNNTGSTLTGDIDYSEKSGFSDQAPAAPVLLAGASASKAKGPRVYSFSYLAGDLTSQFYGIRRGWGLDLTAFSAGTGADSLIPGLGATVTMSYYDADLPTGIPNFTEARVSVFGYDGVAGKWMLMDSVAVDTVKNEATFKLTNPQITDYTIGAVVDVVAPLITDVKFKGGSFTVTSTDVDTLYSLDGSYEIRVNITDDNIVSSTDALLYYAVGAESFQSVPLTLSGVNLFIATLQEGALQSGTVIRYYIVAQDEMNTVYSPAGGADQPYQMVLLTYTGKPGDVDGNITINIFDLLELLKVLGGSKPANIQSDVDANGKTDIFDLLKLLKLLAG</sequence>
<protein>
    <recommendedName>
        <fullName evidence="6">Cadherin domain-containing protein</fullName>
    </recommendedName>
</protein>
<dbReference type="InterPro" id="IPR008965">
    <property type="entry name" value="CBM2/CBM3_carb-bd_dom_sf"/>
</dbReference>
<dbReference type="SUPFAM" id="SSF49313">
    <property type="entry name" value="Cadherin-like"/>
    <property type="match status" value="7"/>
</dbReference>
<dbReference type="PANTHER" id="PTHR24027:SF442">
    <property type="entry name" value="PROTOCADHERIN-15 ISOFORM X1"/>
    <property type="match status" value="1"/>
</dbReference>
<dbReference type="PROSITE" id="PS50268">
    <property type="entry name" value="CADHERIN_2"/>
    <property type="match status" value="2"/>
</dbReference>
<feature type="chain" id="PRO_5009522786" description="Cadherin domain-containing protein" evidence="5">
    <location>
        <begin position="24"/>
        <end position="1511"/>
    </location>
</feature>
<evidence type="ECO:0000256" key="1">
    <source>
        <dbReference type="ARBA" id="ARBA00004370"/>
    </source>
</evidence>
<dbReference type="Pfam" id="PF17963">
    <property type="entry name" value="Big_9"/>
    <property type="match status" value="1"/>
</dbReference>
<dbReference type="GO" id="GO:0007156">
    <property type="term" value="P:homophilic cell adhesion via plasma membrane adhesion molecules"/>
    <property type="evidence" value="ECO:0007669"/>
    <property type="project" value="InterPro"/>
</dbReference>
<dbReference type="PANTHER" id="PTHR24027">
    <property type="entry name" value="CADHERIN-23"/>
    <property type="match status" value="1"/>
</dbReference>
<evidence type="ECO:0000256" key="4">
    <source>
        <dbReference type="ARBA" id="ARBA00023136"/>
    </source>
</evidence>